<comment type="similarity">
    <text evidence="1 7">Belongs to the thiolase-like superfamily. Thiolase family.</text>
</comment>
<dbReference type="RefSeq" id="WP_315880120.1">
    <property type="nucleotide sequence ID" value="NZ_JAWCTQ010000035.1"/>
</dbReference>
<evidence type="ECO:0000256" key="5">
    <source>
        <dbReference type="ARBA" id="ARBA00030755"/>
    </source>
</evidence>
<dbReference type="PIRSF" id="PIRSF000429">
    <property type="entry name" value="Ac-CoA_Ac_transf"/>
    <property type="match status" value="1"/>
</dbReference>
<evidence type="ECO:0000259" key="9">
    <source>
        <dbReference type="Pfam" id="PF02803"/>
    </source>
</evidence>
<dbReference type="PANTHER" id="PTHR18919:SF107">
    <property type="entry name" value="ACETYL-COA ACETYLTRANSFERASE, CYTOSOLIC"/>
    <property type="match status" value="1"/>
</dbReference>
<dbReference type="Pfam" id="PF00108">
    <property type="entry name" value="Thiolase_N"/>
    <property type="match status" value="1"/>
</dbReference>
<dbReference type="EC" id="2.3.1.9" evidence="2"/>
<dbReference type="PROSITE" id="PS00098">
    <property type="entry name" value="THIOLASE_1"/>
    <property type="match status" value="1"/>
</dbReference>
<protein>
    <recommendedName>
        <fullName evidence="6">Probable acetyl-CoA acetyltransferase</fullName>
        <ecNumber evidence="2">2.3.1.9</ecNumber>
    </recommendedName>
    <alternativeName>
        <fullName evidence="5">Acetoacetyl-CoA thiolase</fullName>
    </alternativeName>
</protein>
<feature type="domain" description="Thiolase C-terminal" evidence="9">
    <location>
        <begin position="272"/>
        <end position="394"/>
    </location>
</feature>
<comment type="caution">
    <text evidence="10">The sequence shown here is derived from an EMBL/GenBank/DDBJ whole genome shotgun (WGS) entry which is preliminary data.</text>
</comment>
<keyword evidence="11" id="KW-1185">Reference proteome</keyword>
<dbReference type="Pfam" id="PF02803">
    <property type="entry name" value="Thiolase_C"/>
    <property type="match status" value="1"/>
</dbReference>
<dbReference type="SUPFAM" id="SSF53901">
    <property type="entry name" value="Thiolase-like"/>
    <property type="match status" value="2"/>
</dbReference>
<evidence type="ECO:0000313" key="11">
    <source>
        <dbReference type="Proteomes" id="UP001250181"/>
    </source>
</evidence>
<sequence>MSIRDVYIVDAVRTPIGKFGGALSSVRPDDLAAHVVRALVDRTPDLDPARIDDVYFGDANGAGEDNRDVARMAVLLAGLPVTVPGVTVNRLCGSGLEAVVQAARAIALGDASVVLAGGVESMSRAPWVLPKPERAFPAGHQEMYSTTLGWRMVNPRMPAEWTVSLGEGAEQIADKHAIGREQQDAFALASHRKAARAWAEGLFDGEVVPYEGVDLPRDESVRDTTSMEALAKLKPSFRADGTVTAGNASPLNDGAAALLLVDEEGLRACGREPLARIRASAVTGIEPQLFGLGPVEAVQRALGRSDRSFADLAVMELNEAFAAQALGCLAEWPELDPAIVNPRGGAIAIGHPLGASGARLAGSVAHQLAAAGSGTGVAALCIGVGQGIAVVLER</sequence>
<dbReference type="PANTHER" id="PTHR18919">
    <property type="entry name" value="ACETYL-COA C-ACYLTRANSFERASE"/>
    <property type="match status" value="1"/>
</dbReference>
<evidence type="ECO:0000256" key="2">
    <source>
        <dbReference type="ARBA" id="ARBA00012705"/>
    </source>
</evidence>
<dbReference type="EMBL" id="JAWCTQ010000035">
    <property type="protein sequence ID" value="MDT9685076.1"/>
    <property type="molecule type" value="Genomic_DNA"/>
</dbReference>
<name>A0ABU3QR29_9ACTN</name>
<dbReference type="InterPro" id="IPR020617">
    <property type="entry name" value="Thiolase_C"/>
</dbReference>
<feature type="domain" description="Thiolase N-terminal" evidence="8">
    <location>
        <begin position="6"/>
        <end position="264"/>
    </location>
</feature>
<dbReference type="InterPro" id="IPR002155">
    <property type="entry name" value="Thiolase"/>
</dbReference>
<dbReference type="PROSITE" id="PS00737">
    <property type="entry name" value="THIOLASE_2"/>
    <property type="match status" value="1"/>
</dbReference>
<evidence type="ECO:0000256" key="4">
    <source>
        <dbReference type="ARBA" id="ARBA00023315"/>
    </source>
</evidence>
<keyword evidence="3 7" id="KW-0808">Transferase</keyword>
<dbReference type="Proteomes" id="UP001250181">
    <property type="component" value="Unassembled WGS sequence"/>
</dbReference>
<evidence type="ECO:0000256" key="1">
    <source>
        <dbReference type="ARBA" id="ARBA00010982"/>
    </source>
</evidence>
<organism evidence="10 11">
    <name type="scientific">Streptomyces tamarix</name>
    <dbReference type="NCBI Taxonomy" id="3078565"/>
    <lineage>
        <taxon>Bacteria</taxon>
        <taxon>Bacillati</taxon>
        <taxon>Actinomycetota</taxon>
        <taxon>Actinomycetes</taxon>
        <taxon>Kitasatosporales</taxon>
        <taxon>Streptomycetaceae</taxon>
        <taxon>Streptomyces</taxon>
    </lineage>
</organism>
<dbReference type="PROSITE" id="PS00099">
    <property type="entry name" value="THIOLASE_3"/>
    <property type="match status" value="1"/>
</dbReference>
<dbReference type="GO" id="GO:0016746">
    <property type="term" value="F:acyltransferase activity"/>
    <property type="evidence" value="ECO:0007669"/>
    <property type="project" value="UniProtKB-KW"/>
</dbReference>
<dbReference type="Gene3D" id="3.40.47.10">
    <property type="match status" value="1"/>
</dbReference>
<gene>
    <name evidence="10" type="ORF">RND61_23890</name>
</gene>
<dbReference type="InterPro" id="IPR020616">
    <property type="entry name" value="Thiolase_N"/>
</dbReference>
<dbReference type="InterPro" id="IPR016039">
    <property type="entry name" value="Thiolase-like"/>
</dbReference>
<reference evidence="10 11" key="1">
    <citation type="submission" date="2023-09" db="EMBL/GenBank/DDBJ databases">
        <title>Streptomyces sp. nov.: A antagonism against Alternaria gaisen Producing Streptochlin, Isolated from Tamarix root soil.</title>
        <authorList>
            <person name="Chen Y."/>
        </authorList>
    </citation>
    <scope>NUCLEOTIDE SEQUENCE [LARGE SCALE GENOMIC DNA]</scope>
    <source>
        <strain evidence="10 11">TRM76323</strain>
    </source>
</reference>
<dbReference type="NCBIfam" id="TIGR01930">
    <property type="entry name" value="AcCoA-C-Actrans"/>
    <property type="match status" value="1"/>
</dbReference>
<evidence type="ECO:0000256" key="7">
    <source>
        <dbReference type="RuleBase" id="RU003557"/>
    </source>
</evidence>
<dbReference type="InterPro" id="IPR020610">
    <property type="entry name" value="Thiolase_AS"/>
</dbReference>
<dbReference type="InterPro" id="IPR020615">
    <property type="entry name" value="Thiolase_acyl_enz_int_AS"/>
</dbReference>
<evidence type="ECO:0000313" key="10">
    <source>
        <dbReference type="EMBL" id="MDT9685076.1"/>
    </source>
</evidence>
<evidence type="ECO:0000256" key="6">
    <source>
        <dbReference type="ARBA" id="ARBA00040529"/>
    </source>
</evidence>
<proteinExistence type="inferred from homology"/>
<evidence type="ECO:0000256" key="3">
    <source>
        <dbReference type="ARBA" id="ARBA00022679"/>
    </source>
</evidence>
<dbReference type="InterPro" id="IPR020613">
    <property type="entry name" value="Thiolase_CS"/>
</dbReference>
<keyword evidence="4 7" id="KW-0012">Acyltransferase</keyword>
<dbReference type="CDD" id="cd00751">
    <property type="entry name" value="thiolase"/>
    <property type="match status" value="1"/>
</dbReference>
<accession>A0ABU3QR29</accession>
<evidence type="ECO:0000259" key="8">
    <source>
        <dbReference type="Pfam" id="PF00108"/>
    </source>
</evidence>